<dbReference type="Proteomes" id="UP001158986">
    <property type="component" value="Unassembled WGS sequence"/>
</dbReference>
<dbReference type="AlphaFoldDB" id="A0AAU9KLM5"/>
<evidence type="ECO:0000256" key="1">
    <source>
        <dbReference type="SAM" id="Phobius"/>
    </source>
</evidence>
<accession>A0AAU9KLM5</accession>
<organism evidence="2 5">
    <name type="scientific">Peronospora belbahrii</name>
    <dbReference type="NCBI Taxonomy" id="622444"/>
    <lineage>
        <taxon>Eukaryota</taxon>
        <taxon>Sar</taxon>
        <taxon>Stramenopiles</taxon>
        <taxon>Oomycota</taxon>
        <taxon>Peronosporomycetes</taxon>
        <taxon>Peronosporales</taxon>
        <taxon>Peronosporaceae</taxon>
        <taxon>Peronospora</taxon>
    </lineage>
</organism>
<dbReference type="Proteomes" id="UP001160483">
    <property type="component" value="Unassembled WGS sequence"/>
</dbReference>
<feature type="transmembrane region" description="Helical" evidence="1">
    <location>
        <begin position="6"/>
        <end position="25"/>
    </location>
</feature>
<proteinExistence type="predicted"/>
<keyword evidence="1" id="KW-1133">Transmembrane helix</keyword>
<dbReference type="EMBL" id="CAKKTJ010000050">
    <property type="protein sequence ID" value="CAH0473430.1"/>
    <property type="molecule type" value="Genomic_DNA"/>
</dbReference>
<protein>
    <submittedName>
        <fullName evidence="2">Uncharacterized protein</fullName>
    </submittedName>
</protein>
<keyword evidence="4" id="KW-1185">Reference proteome</keyword>
<sequence length="108" mass="12063">MLKHSVVYFSHSAILVSGMASFFISRRRWMCAAVLKTPYYMFASGYLGQIMIISTSLASGEEFLPLGSSRGFRKVLELKKLSYLVIDRPRVQVSQTASDGMTNMIEGV</sequence>
<evidence type="ECO:0000313" key="3">
    <source>
        <dbReference type="EMBL" id="CAH0519980.1"/>
    </source>
</evidence>
<comment type="caution">
    <text evidence="2">The sequence shown here is derived from an EMBL/GenBank/DDBJ whole genome shotgun (WGS) entry which is preliminary data.</text>
</comment>
<name>A0AAU9KLM5_9STRA</name>
<dbReference type="EMBL" id="CAKLCB010000325">
    <property type="protein sequence ID" value="CAH0519980.1"/>
    <property type="molecule type" value="Genomic_DNA"/>
</dbReference>
<evidence type="ECO:0000313" key="4">
    <source>
        <dbReference type="Proteomes" id="UP001158986"/>
    </source>
</evidence>
<evidence type="ECO:0000313" key="5">
    <source>
        <dbReference type="Proteomes" id="UP001160483"/>
    </source>
</evidence>
<gene>
    <name evidence="3" type="ORF">PBS001_LOCUS6486</name>
    <name evidence="2" type="ORF">PBS003_LOCUS325</name>
</gene>
<reference evidence="2 4" key="1">
    <citation type="submission" date="2021-11" db="EMBL/GenBank/DDBJ databases">
        <authorList>
            <person name="Islam A."/>
            <person name="Islam S."/>
            <person name="Flora M.S."/>
            <person name="Rahman M."/>
            <person name="Ziaur R.M."/>
            <person name="Epstein J.H."/>
            <person name="Hassan M."/>
            <person name="Klassen M."/>
            <person name="Woodard K."/>
            <person name="Webb A."/>
            <person name="Webby R.J."/>
            <person name="El Zowalaty M.E."/>
        </authorList>
    </citation>
    <scope>NUCLEOTIDE SEQUENCE</scope>
    <source>
        <strain evidence="3">Pbs1</strain>
        <strain evidence="2">Pbs3</strain>
    </source>
</reference>
<evidence type="ECO:0000313" key="2">
    <source>
        <dbReference type="EMBL" id="CAH0473430.1"/>
    </source>
</evidence>
<feature type="transmembrane region" description="Helical" evidence="1">
    <location>
        <begin position="37"/>
        <end position="58"/>
    </location>
</feature>
<keyword evidence="1" id="KW-0812">Transmembrane</keyword>
<keyword evidence="1" id="KW-0472">Membrane</keyword>